<proteinExistence type="predicted"/>
<evidence type="ECO:0000313" key="1">
    <source>
        <dbReference type="EMBL" id="ALT05302.1"/>
    </source>
</evidence>
<organism evidence="1">
    <name type="scientific">Clostridium botulinum</name>
    <dbReference type="NCBI Taxonomy" id="1491"/>
    <lineage>
        <taxon>Bacteria</taxon>
        <taxon>Bacillati</taxon>
        <taxon>Bacillota</taxon>
        <taxon>Clostridia</taxon>
        <taxon>Eubacteriales</taxon>
        <taxon>Clostridiaceae</taxon>
        <taxon>Clostridium</taxon>
    </lineage>
</organism>
<dbReference type="AlphaFoldDB" id="A0A126JI07"/>
<protein>
    <submittedName>
        <fullName evidence="1">Uncharacterized protein</fullName>
    </submittedName>
</protein>
<dbReference type="EMBL" id="KT897275">
    <property type="protein sequence ID" value="ALT05302.1"/>
    <property type="molecule type" value="Genomic_DNA"/>
</dbReference>
<sequence length="67" mass="7940">MKAMEKRNIDSYKIDIDIENNKFFIFEIVDEENSQIQVEGLFENAKEISDEFYYLIKGTVSNAINRK</sequence>
<accession>A0A126JI07</accession>
<keyword evidence="1" id="KW-0614">Plasmid</keyword>
<name>A0A126JI07_CLOBO</name>
<reference evidence="1" key="1">
    <citation type="journal article" date="2016" name="Genome Biol. Evol.">
        <title>Evolution of chromosomal Clostridium botulinum type E neurotoxin gene clusters: evidence provided by their rare plasmid borne counterparts.</title>
        <authorList>
            <person name="Carter A.T."/>
            <person name="Austin J.W."/>
            <person name="Weedmark K.A."/>
            <person name="Peck M.W."/>
        </authorList>
    </citation>
    <scope>NUCLEOTIDE SEQUENCE</scope>
    <source>
        <strain evidence="1">IFR 12/29</strain>
        <plasmid evidence="1">p12/29</plasmid>
    </source>
</reference>
<geneLocation type="plasmid" evidence="1">
    <name>p12/29</name>
</geneLocation>